<keyword evidence="3" id="KW-1185">Reference proteome</keyword>
<dbReference type="RefSeq" id="XP_070863847.1">
    <property type="nucleotide sequence ID" value="XM_071012908.1"/>
</dbReference>
<dbReference type="InterPro" id="IPR014729">
    <property type="entry name" value="Rossmann-like_a/b/a_fold"/>
</dbReference>
<evidence type="ECO:0000313" key="2">
    <source>
        <dbReference type="EMBL" id="KAL2265120.1"/>
    </source>
</evidence>
<comment type="caution">
    <text evidence="2">The sequence shown here is derived from an EMBL/GenBank/DDBJ whole genome shotgun (WGS) entry which is preliminary data.</text>
</comment>
<name>A0ABR4D416_9PEZI</name>
<dbReference type="PANTHER" id="PTHR31285">
    <property type="entry name" value="NICOTINAMIDE MONONUCLEOTIDE ADENYLYLTRANSFERASE"/>
    <property type="match status" value="1"/>
</dbReference>
<protein>
    <recommendedName>
        <fullName evidence="4">Nicotinamide-nucleotide adenylyltransferase</fullName>
    </recommendedName>
</protein>
<dbReference type="Proteomes" id="UP001600064">
    <property type="component" value="Unassembled WGS sequence"/>
</dbReference>
<dbReference type="SUPFAM" id="SSF52374">
    <property type="entry name" value="Nucleotidylyl transferase"/>
    <property type="match status" value="1"/>
</dbReference>
<dbReference type="GeneID" id="98127552"/>
<feature type="region of interest" description="Disordered" evidence="1">
    <location>
        <begin position="39"/>
        <end position="59"/>
    </location>
</feature>
<organism evidence="2 3">
    <name type="scientific">Remersonia thermophila</name>
    <dbReference type="NCBI Taxonomy" id="72144"/>
    <lineage>
        <taxon>Eukaryota</taxon>
        <taxon>Fungi</taxon>
        <taxon>Dikarya</taxon>
        <taxon>Ascomycota</taxon>
        <taxon>Pezizomycotina</taxon>
        <taxon>Sordariomycetes</taxon>
        <taxon>Sordariomycetidae</taxon>
        <taxon>Sordariales</taxon>
        <taxon>Sordariales incertae sedis</taxon>
        <taxon>Remersonia</taxon>
    </lineage>
</organism>
<dbReference type="EMBL" id="JAZGUE010000006">
    <property type="protein sequence ID" value="KAL2265120.1"/>
    <property type="molecule type" value="Genomic_DNA"/>
</dbReference>
<accession>A0ABR4D416</accession>
<gene>
    <name evidence="2" type="ORF">VTJ83DRAFT_6220</name>
</gene>
<proteinExistence type="predicted"/>
<evidence type="ECO:0000256" key="1">
    <source>
        <dbReference type="SAM" id="MobiDB-lite"/>
    </source>
</evidence>
<reference evidence="2 3" key="1">
    <citation type="journal article" date="2024" name="Commun. Biol.">
        <title>Comparative genomic analysis of thermophilic fungi reveals convergent evolutionary adaptations and gene losses.</title>
        <authorList>
            <person name="Steindorff A.S."/>
            <person name="Aguilar-Pontes M.V."/>
            <person name="Robinson A.J."/>
            <person name="Andreopoulos B."/>
            <person name="LaButti K."/>
            <person name="Kuo A."/>
            <person name="Mondo S."/>
            <person name="Riley R."/>
            <person name="Otillar R."/>
            <person name="Haridas S."/>
            <person name="Lipzen A."/>
            <person name="Grimwood J."/>
            <person name="Schmutz J."/>
            <person name="Clum A."/>
            <person name="Reid I.D."/>
            <person name="Moisan M.C."/>
            <person name="Butler G."/>
            <person name="Nguyen T.T.M."/>
            <person name="Dewar K."/>
            <person name="Conant G."/>
            <person name="Drula E."/>
            <person name="Henrissat B."/>
            <person name="Hansel C."/>
            <person name="Singer S."/>
            <person name="Hutchinson M.I."/>
            <person name="de Vries R.P."/>
            <person name="Natvig D.O."/>
            <person name="Powell A.J."/>
            <person name="Tsang A."/>
            <person name="Grigoriev I.V."/>
        </authorList>
    </citation>
    <scope>NUCLEOTIDE SEQUENCE [LARGE SCALE GENOMIC DNA]</scope>
    <source>
        <strain evidence="2 3">ATCC 22073</strain>
    </source>
</reference>
<sequence>MTRQLPASARSAADFFCRALSSFQSSQSKLQIICTAASSQHRRDADHDEPTLSPPAKPPRTIVVLDSSFNPPTRAHLSMATTAILDLAHKHNEPLSTVRLLLLLSVNNADKSVKPAAFDKRLAMMWAFAADVLDSVGTQAKRVPPMAAEGRRGQELPDGGEGLSVDIGLTTVPYFHEKSALLAKERYYHGGADDLSGSRHPPPDHVFLVGYDTLIRIFNPKYYNPPSSTTPAALSGSTPMQNALDPFFGRARLRVTLRADDEWGGVDEQSQYLHEILHGDGLEKIGGSRDWGKRIDLVEARSVGTDIISSTYARAAAKKRDPDRLDLMVTPGVKWWIEQEGLYAE</sequence>
<evidence type="ECO:0008006" key="4">
    <source>
        <dbReference type="Google" id="ProtNLM"/>
    </source>
</evidence>
<feature type="compositionally biased region" description="Basic and acidic residues" evidence="1">
    <location>
        <begin position="41"/>
        <end position="50"/>
    </location>
</feature>
<dbReference type="Gene3D" id="3.40.50.620">
    <property type="entry name" value="HUPs"/>
    <property type="match status" value="1"/>
</dbReference>
<evidence type="ECO:0000313" key="3">
    <source>
        <dbReference type="Proteomes" id="UP001600064"/>
    </source>
</evidence>
<dbReference type="PANTHER" id="PTHR31285:SF0">
    <property type="entry name" value="NICOTINAMIDE MONONUCLEOTIDE ADENYLYLTRANSFERASE"/>
    <property type="match status" value="1"/>
</dbReference>